<proteinExistence type="predicted"/>
<accession>H6NLC8</accession>
<dbReference type="EMBL" id="CP003235">
    <property type="protein sequence ID" value="AFC30310.1"/>
    <property type="molecule type" value="Genomic_DNA"/>
</dbReference>
<keyword evidence="2" id="KW-0808">Transferase</keyword>
<gene>
    <name evidence="2" type="ORF">PM3016_3477</name>
</gene>
<evidence type="ECO:0000313" key="2">
    <source>
        <dbReference type="EMBL" id="AFC30310.1"/>
    </source>
</evidence>
<dbReference type="InterPro" id="IPR000182">
    <property type="entry name" value="GNAT_dom"/>
</dbReference>
<dbReference type="HOGENOM" id="CLU_096795_2_1_9"/>
<dbReference type="Pfam" id="PF00583">
    <property type="entry name" value="Acetyltransf_1"/>
    <property type="match status" value="1"/>
</dbReference>
<dbReference type="AlphaFoldDB" id="H6NLC8"/>
<sequence length="158" mass="18632">MNISLQKAVESDVELIFDMQVRAFRPLLEKYRDYDTSPANETVEQVRARISQPQSSYYHILTDGKPLGAIRVLWREEGRYWISPIFILPEYQGRGLAQRTIERIWELYPEAASWQLATLLEEARNCYLYEKMGFVRTGEQKRLNERATLVFYQKVCSS</sequence>
<organism evidence="2 3">
    <name type="scientific">Paenibacillus mucilaginosus 3016</name>
    <dbReference type="NCBI Taxonomy" id="1116391"/>
    <lineage>
        <taxon>Bacteria</taxon>
        <taxon>Bacillati</taxon>
        <taxon>Bacillota</taxon>
        <taxon>Bacilli</taxon>
        <taxon>Bacillales</taxon>
        <taxon>Paenibacillaceae</taxon>
        <taxon>Paenibacillus</taxon>
    </lineage>
</organism>
<dbReference type="Gene3D" id="3.40.630.30">
    <property type="match status" value="1"/>
</dbReference>
<dbReference type="SUPFAM" id="SSF55729">
    <property type="entry name" value="Acyl-CoA N-acyltransferases (Nat)"/>
    <property type="match status" value="1"/>
</dbReference>
<dbReference type="CDD" id="cd04301">
    <property type="entry name" value="NAT_SF"/>
    <property type="match status" value="1"/>
</dbReference>
<dbReference type="PROSITE" id="PS51186">
    <property type="entry name" value="GNAT"/>
    <property type="match status" value="1"/>
</dbReference>
<keyword evidence="3" id="KW-1185">Reference proteome</keyword>
<evidence type="ECO:0000313" key="3">
    <source>
        <dbReference type="Proteomes" id="UP000007523"/>
    </source>
</evidence>
<dbReference type="KEGG" id="pmq:PM3016_3477"/>
<protein>
    <submittedName>
        <fullName evidence="2">Acetyltransferase</fullName>
    </submittedName>
</protein>
<name>H6NLC8_9BACL</name>
<dbReference type="RefSeq" id="WP_014370288.1">
    <property type="nucleotide sequence ID" value="NC_016935.1"/>
</dbReference>
<feature type="domain" description="N-acetyltransferase" evidence="1">
    <location>
        <begin position="3"/>
        <end position="156"/>
    </location>
</feature>
<reference evidence="2 3" key="1">
    <citation type="journal article" date="2012" name="J. Bacteriol.">
        <title>Complete Genome Sequence of Paenibacillus mucilaginosus 3016, a Bacterium Functional as Microbial Fertilizer.</title>
        <authorList>
            <person name="Ma M."/>
            <person name="Wang Z."/>
            <person name="Li L."/>
            <person name="Jiang X."/>
            <person name="Guan D."/>
            <person name="Cao F."/>
            <person name="Chen H."/>
            <person name="Wang X."/>
            <person name="Shen D."/>
            <person name="Du B."/>
            <person name="Li J."/>
        </authorList>
    </citation>
    <scope>NUCLEOTIDE SEQUENCE [LARGE SCALE GENOMIC DNA]</scope>
    <source>
        <strain evidence="2 3">3016</strain>
    </source>
</reference>
<dbReference type="InterPro" id="IPR016181">
    <property type="entry name" value="Acyl_CoA_acyltransferase"/>
</dbReference>
<dbReference type="GO" id="GO:0016747">
    <property type="term" value="F:acyltransferase activity, transferring groups other than amino-acyl groups"/>
    <property type="evidence" value="ECO:0007669"/>
    <property type="project" value="InterPro"/>
</dbReference>
<dbReference type="Proteomes" id="UP000007523">
    <property type="component" value="Chromosome"/>
</dbReference>
<dbReference type="STRING" id="1116391.PM3016_3477"/>
<evidence type="ECO:0000259" key="1">
    <source>
        <dbReference type="PROSITE" id="PS51186"/>
    </source>
</evidence>